<keyword evidence="1" id="KW-1133">Transmembrane helix</keyword>
<evidence type="ECO:0000256" key="1">
    <source>
        <dbReference type="SAM" id="Phobius"/>
    </source>
</evidence>
<feature type="transmembrane region" description="Helical" evidence="1">
    <location>
        <begin position="28"/>
        <end position="51"/>
    </location>
</feature>
<dbReference type="InterPro" id="IPR019649">
    <property type="entry name" value="DUF2512"/>
</dbReference>
<keyword evidence="1" id="KW-0472">Membrane</keyword>
<keyword evidence="3" id="KW-1185">Reference proteome</keyword>
<dbReference type="EMBL" id="JACEIP010000009">
    <property type="protein sequence ID" value="MBA4542839.1"/>
    <property type="molecule type" value="Genomic_DNA"/>
</dbReference>
<proteinExistence type="predicted"/>
<sequence>MAGLLLKLIICPLVVIFADRVLSEVYFFNIYQAIVTGVLLALTGHLMEIIFLRRGRLWENNVLDFIFASLIVYFVGQLLPGAYVNVFGALVTGWLLAVTEHFQHRWLLRTGRTQKELA</sequence>
<comment type="caution">
    <text evidence="2">The sequence shown here is derived from an EMBL/GenBank/DDBJ whole genome shotgun (WGS) entry which is preliminary data.</text>
</comment>
<reference evidence="2 3" key="1">
    <citation type="submission" date="2020-07" db="EMBL/GenBank/DDBJ databases">
        <authorList>
            <person name="Feng H."/>
        </authorList>
    </citation>
    <scope>NUCLEOTIDE SEQUENCE [LARGE SCALE GENOMIC DNA]</scope>
    <source>
        <strain evidence="3">s-11</strain>
    </source>
</reference>
<dbReference type="OrthoDB" id="1926204at2"/>
<dbReference type="RefSeq" id="WP_033100067.1">
    <property type="nucleotide sequence ID" value="NZ_JACEIP010000009.1"/>
</dbReference>
<evidence type="ECO:0000313" key="2">
    <source>
        <dbReference type="EMBL" id="MBA4542839.1"/>
    </source>
</evidence>
<accession>A0A7W1XA39</accession>
<evidence type="ECO:0000313" key="3">
    <source>
        <dbReference type="Proteomes" id="UP000530514"/>
    </source>
</evidence>
<protein>
    <submittedName>
        <fullName evidence="2">DUF2512 family protein</fullName>
    </submittedName>
</protein>
<keyword evidence="1" id="KW-0812">Transmembrane</keyword>
<organism evidence="2 3">
    <name type="scientific">Thermoactinomyces daqus</name>
    <dbReference type="NCBI Taxonomy" id="1329516"/>
    <lineage>
        <taxon>Bacteria</taxon>
        <taxon>Bacillati</taxon>
        <taxon>Bacillota</taxon>
        <taxon>Bacilli</taxon>
        <taxon>Bacillales</taxon>
        <taxon>Thermoactinomycetaceae</taxon>
        <taxon>Thermoactinomyces</taxon>
    </lineage>
</organism>
<dbReference type="Proteomes" id="UP000530514">
    <property type="component" value="Unassembled WGS sequence"/>
</dbReference>
<dbReference type="AlphaFoldDB" id="A0A7W1XA39"/>
<dbReference type="Pfam" id="PF10710">
    <property type="entry name" value="DUF2512"/>
    <property type="match status" value="1"/>
</dbReference>
<gene>
    <name evidence="2" type="ORF">H1164_07980</name>
</gene>
<name>A0A7W1XA39_9BACL</name>
<feature type="transmembrane region" description="Helical" evidence="1">
    <location>
        <begin position="58"/>
        <end position="76"/>
    </location>
</feature>